<keyword evidence="3" id="KW-1185">Reference proteome</keyword>
<feature type="chain" id="PRO_5047262980" evidence="1">
    <location>
        <begin position="31"/>
        <end position="129"/>
    </location>
</feature>
<keyword evidence="1" id="KW-0732">Signal</keyword>
<protein>
    <submittedName>
        <fullName evidence="2">Uncharacterized protein</fullName>
    </submittedName>
</protein>
<gene>
    <name evidence="2" type="ORF">ACFFQA_26260</name>
</gene>
<reference evidence="2 3" key="1">
    <citation type="submission" date="2024-09" db="EMBL/GenBank/DDBJ databases">
        <authorList>
            <person name="Sun Q."/>
            <person name="Mori K."/>
        </authorList>
    </citation>
    <scope>NUCLEOTIDE SEQUENCE [LARGE SCALE GENOMIC DNA]</scope>
    <source>
        <strain evidence="2 3">TBRC 7907</strain>
    </source>
</reference>
<evidence type="ECO:0000313" key="2">
    <source>
        <dbReference type="EMBL" id="MFB9907454.1"/>
    </source>
</evidence>
<sequence length="129" mass="12867">MGSLTFWKRSAAVLAISASALGTVAGAASAEPASAAAVSAESQAAAKVYTHTFSAGTTQGLYSAVLTGGTLAANGSCMKVAPGFLKFGCPVIAAFVTNYFIRNPPSGRCLEVSVTVGLPPSANGRYVTC</sequence>
<comment type="caution">
    <text evidence="2">The sequence shown here is derived from an EMBL/GenBank/DDBJ whole genome shotgun (WGS) entry which is preliminary data.</text>
</comment>
<feature type="signal peptide" evidence="1">
    <location>
        <begin position="1"/>
        <end position="30"/>
    </location>
</feature>
<evidence type="ECO:0000256" key="1">
    <source>
        <dbReference type="SAM" id="SignalP"/>
    </source>
</evidence>
<name>A0ABV6A6B6_9PSEU</name>
<evidence type="ECO:0000313" key="3">
    <source>
        <dbReference type="Proteomes" id="UP001589693"/>
    </source>
</evidence>
<dbReference type="RefSeq" id="WP_377857572.1">
    <property type="nucleotide sequence ID" value="NZ_JBHLZU010000020.1"/>
</dbReference>
<accession>A0ABV6A6B6</accession>
<organism evidence="2 3">
    <name type="scientific">Allokutzneria oryzae</name>
    <dbReference type="NCBI Taxonomy" id="1378989"/>
    <lineage>
        <taxon>Bacteria</taxon>
        <taxon>Bacillati</taxon>
        <taxon>Actinomycetota</taxon>
        <taxon>Actinomycetes</taxon>
        <taxon>Pseudonocardiales</taxon>
        <taxon>Pseudonocardiaceae</taxon>
        <taxon>Allokutzneria</taxon>
    </lineage>
</organism>
<proteinExistence type="predicted"/>
<dbReference type="Proteomes" id="UP001589693">
    <property type="component" value="Unassembled WGS sequence"/>
</dbReference>
<dbReference type="EMBL" id="JBHLZU010000020">
    <property type="protein sequence ID" value="MFB9907454.1"/>
    <property type="molecule type" value="Genomic_DNA"/>
</dbReference>